<name>A0A239DW25_9BACT</name>
<dbReference type="AlphaFoldDB" id="A0A239DW25"/>
<keyword evidence="2" id="KW-1185">Reference proteome</keyword>
<dbReference type="Proteomes" id="UP000198480">
    <property type="component" value="Unassembled WGS sequence"/>
</dbReference>
<evidence type="ECO:0000313" key="2">
    <source>
        <dbReference type="Proteomes" id="UP000198480"/>
    </source>
</evidence>
<dbReference type="EMBL" id="FZOK01000008">
    <property type="protein sequence ID" value="SNS35804.1"/>
    <property type="molecule type" value="Genomic_DNA"/>
</dbReference>
<organism evidence="1 2">
    <name type="scientific">Belliella buryatensis</name>
    <dbReference type="NCBI Taxonomy" id="1500549"/>
    <lineage>
        <taxon>Bacteria</taxon>
        <taxon>Pseudomonadati</taxon>
        <taxon>Bacteroidota</taxon>
        <taxon>Cytophagia</taxon>
        <taxon>Cytophagales</taxon>
        <taxon>Cyclobacteriaceae</taxon>
        <taxon>Belliella</taxon>
    </lineage>
</organism>
<sequence length="240" mass="26955">MKTSNKILFSFLGFAWVSVVGAVFASVHYSEKEDLLLRETFLLEETSVDTMPIEGEFSVVSIQNSGILMFKKEDVSRIEYRQFSYKESDENASNSSSPYFIQVKEDTLFVRDARMKENGSLTLYIGQNIKTLILNDVTELGTQNALNYDSLKVIASNSSFKLRREHGISFLDLRGDAGAHLSVESIPNLEIHLNQSKADVSQFLGRVSGNIIESKLTLPRKANEINLKKDDSSGLMFFSN</sequence>
<reference evidence="2" key="1">
    <citation type="submission" date="2017-06" db="EMBL/GenBank/DDBJ databases">
        <authorList>
            <person name="Varghese N."/>
            <person name="Submissions S."/>
        </authorList>
    </citation>
    <scope>NUCLEOTIDE SEQUENCE [LARGE SCALE GENOMIC DNA]</scope>
    <source>
        <strain evidence="2">5C</strain>
    </source>
</reference>
<evidence type="ECO:0008006" key="3">
    <source>
        <dbReference type="Google" id="ProtNLM"/>
    </source>
</evidence>
<gene>
    <name evidence="1" type="ORF">SAMN06295967_10826</name>
</gene>
<evidence type="ECO:0000313" key="1">
    <source>
        <dbReference type="EMBL" id="SNS35804.1"/>
    </source>
</evidence>
<accession>A0A239DW25</accession>
<proteinExistence type="predicted"/>
<protein>
    <recommendedName>
        <fullName evidence="3">Auto-transporter adhesin, head GIN domain</fullName>
    </recommendedName>
</protein>